<keyword evidence="4" id="KW-1185">Reference proteome</keyword>
<evidence type="ECO:0000313" key="3">
    <source>
        <dbReference type="EMBL" id="CAE7439356.1"/>
    </source>
</evidence>
<keyword evidence="2" id="KW-0812">Transmembrane</keyword>
<keyword evidence="2" id="KW-1133">Transmembrane helix</keyword>
<comment type="caution">
    <text evidence="3">The sequence shown here is derived from an EMBL/GenBank/DDBJ whole genome shotgun (WGS) entry which is preliminary data.</text>
</comment>
<feature type="region of interest" description="Disordered" evidence="1">
    <location>
        <begin position="1"/>
        <end position="30"/>
    </location>
</feature>
<proteinExistence type="predicted"/>
<dbReference type="AlphaFoldDB" id="A0A812RHY8"/>
<feature type="transmembrane region" description="Helical" evidence="2">
    <location>
        <begin position="113"/>
        <end position="136"/>
    </location>
</feature>
<organism evidence="3 4">
    <name type="scientific">Symbiodinium natans</name>
    <dbReference type="NCBI Taxonomy" id="878477"/>
    <lineage>
        <taxon>Eukaryota</taxon>
        <taxon>Sar</taxon>
        <taxon>Alveolata</taxon>
        <taxon>Dinophyceae</taxon>
        <taxon>Suessiales</taxon>
        <taxon>Symbiodiniaceae</taxon>
        <taxon>Symbiodinium</taxon>
    </lineage>
</organism>
<keyword evidence="2" id="KW-0472">Membrane</keyword>
<dbReference type="Proteomes" id="UP000604046">
    <property type="component" value="Unassembled WGS sequence"/>
</dbReference>
<gene>
    <name evidence="3" type="primary">dnaJ</name>
    <name evidence="3" type="ORF">SNAT2548_LOCUS23874</name>
</gene>
<reference evidence="3" key="1">
    <citation type="submission" date="2021-02" db="EMBL/GenBank/DDBJ databases">
        <authorList>
            <person name="Dougan E. K."/>
            <person name="Rhodes N."/>
            <person name="Thang M."/>
            <person name="Chan C."/>
        </authorList>
    </citation>
    <scope>NUCLEOTIDE SEQUENCE</scope>
</reference>
<feature type="region of interest" description="Disordered" evidence="1">
    <location>
        <begin position="48"/>
        <end position="70"/>
    </location>
</feature>
<evidence type="ECO:0000256" key="1">
    <source>
        <dbReference type="SAM" id="MobiDB-lite"/>
    </source>
</evidence>
<sequence>MPGDEPSSHWNGKPFPTAASTEQDGSREEIERLQAELGNLREMMAELRKDQQQVKENQETLGTTLSGLKDKEDAGHADEVLEWWEKSKSPGPSIASPLTRLAPGIGKGRRRFVFLWSLVLALAAFTATRLAAFVAAPAAPSPPLRRHSAVALAARGGGEFDISSLVGSDADIQTFYQSLLTGNGGDPPKGTVLSELVVKFFHGEFTPQGFKRYSGLWKGPPPGNIGKKDIAVGVQGLIAQMKNPMFVTKGGVGYGVDETQKVEDDGKGWVWLAAEMSPGGLALELFKSVPYGKRALLVAQQSNVDELFSKVNWDVALGNIEKTFGGPQIKQR</sequence>
<evidence type="ECO:0000313" key="4">
    <source>
        <dbReference type="Proteomes" id="UP000604046"/>
    </source>
</evidence>
<feature type="compositionally biased region" description="Basic and acidic residues" evidence="1">
    <location>
        <begin position="48"/>
        <end position="58"/>
    </location>
</feature>
<evidence type="ECO:0000256" key="2">
    <source>
        <dbReference type="SAM" id="Phobius"/>
    </source>
</evidence>
<dbReference type="EMBL" id="CAJNDS010002337">
    <property type="protein sequence ID" value="CAE7439356.1"/>
    <property type="molecule type" value="Genomic_DNA"/>
</dbReference>
<protein>
    <submittedName>
        <fullName evidence="3">DnaJ protein</fullName>
    </submittedName>
</protein>
<name>A0A812RHY8_9DINO</name>
<accession>A0A812RHY8</accession>